<dbReference type="STRING" id="1397108.IMCC12053_2940"/>
<dbReference type="PATRIC" id="fig|1397108.4.peg.3017"/>
<accession>A0A0P0AD43</accession>
<sequence length="361" mass="40423">MTVKKKILCAIPHSPAFDSCFPLLERLHQRGRIEPYVLLGPRLKKVEPRAEIALRNAGLRYKAVSLLRLEVLSAIDILRADAVLTHSDPRAYGGKFRPRDSVTLGLKKPTIFVQHGMVQAGLHYGGSKRVWDFHADLILTWKPLPDPHATFFGTDVADRIRVTGLIKTNRLARSAAFADLSRELSHWRQRLLICHNFGFESPLYPISAQRRAFDEWANVADSRPDTLFIVRSHRGKSHPENTALVEKLVQGRPNILLSERHAGLMRMATINDVMTVVDRVISHPSTVVLDAIYDDKPVGVYNSIQPELSCLPRAETAAEISAFLDDPNGAQHAAPIRDLYGEVSDNLDIAAHEVESHLIKM</sequence>
<name>A0A0P0AD43_9RHOB</name>
<dbReference type="AlphaFoldDB" id="A0A0P0AD43"/>
<dbReference type="SUPFAM" id="SSF53756">
    <property type="entry name" value="UDP-Glycosyltransferase/glycogen phosphorylase"/>
    <property type="match status" value="1"/>
</dbReference>
<reference evidence="1 2" key="1">
    <citation type="submission" date="2015-05" db="EMBL/GenBank/DDBJ databases">
        <authorList>
            <person name="Wang D.B."/>
            <person name="Wang M."/>
        </authorList>
    </citation>
    <scope>NUCLEOTIDE SEQUENCE [LARGE SCALE GENOMIC DNA]</scope>
    <source>
        <strain evidence="1 2">IMCC 12053</strain>
    </source>
</reference>
<dbReference type="KEGG" id="cmar:IMCC12053_2940"/>
<proteinExistence type="predicted"/>
<evidence type="ECO:0000313" key="2">
    <source>
        <dbReference type="Proteomes" id="UP000064920"/>
    </source>
</evidence>
<keyword evidence="2" id="KW-1185">Reference proteome</keyword>
<evidence type="ECO:0000313" key="1">
    <source>
        <dbReference type="EMBL" id="ALI56887.1"/>
    </source>
</evidence>
<dbReference type="EMBL" id="CP012023">
    <property type="protein sequence ID" value="ALI56887.1"/>
    <property type="molecule type" value="Genomic_DNA"/>
</dbReference>
<dbReference type="Proteomes" id="UP000064920">
    <property type="component" value="Chromosome"/>
</dbReference>
<dbReference type="RefSeq" id="WP_062220223.1">
    <property type="nucleotide sequence ID" value="NZ_CP012023.1"/>
</dbReference>
<gene>
    <name evidence="1" type="ORF">IMCC12053_2940</name>
</gene>
<dbReference type="OrthoDB" id="7869894at2"/>
<protein>
    <submittedName>
        <fullName evidence="1">Uncharacterized protein</fullName>
    </submittedName>
</protein>
<organism evidence="1 2">
    <name type="scientific">Celeribacter marinus</name>
    <dbReference type="NCBI Taxonomy" id="1397108"/>
    <lineage>
        <taxon>Bacteria</taxon>
        <taxon>Pseudomonadati</taxon>
        <taxon>Pseudomonadota</taxon>
        <taxon>Alphaproteobacteria</taxon>
        <taxon>Rhodobacterales</taxon>
        <taxon>Roseobacteraceae</taxon>
        <taxon>Celeribacter</taxon>
    </lineage>
</organism>